<evidence type="ECO:0000256" key="1">
    <source>
        <dbReference type="SAM" id="MobiDB-lite"/>
    </source>
</evidence>
<dbReference type="Proteomes" id="UP001500467">
    <property type="component" value="Unassembled WGS sequence"/>
</dbReference>
<organism evidence="2 3">
    <name type="scientific">Prauserella alba</name>
    <dbReference type="NCBI Taxonomy" id="176898"/>
    <lineage>
        <taxon>Bacteria</taxon>
        <taxon>Bacillati</taxon>
        <taxon>Actinomycetota</taxon>
        <taxon>Actinomycetes</taxon>
        <taxon>Pseudonocardiales</taxon>
        <taxon>Pseudonocardiaceae</taxon>
        <taxon>Prauserella</taxon>
    </lineage>
</organism>
<evidence type="ECO:0000313" key="2">
    <source>
        <dbReference type="EMBL" id="GAA1203614.1"/>
    </source>
</evidence>
<accession>A0ABN1VEA9</accession>
<feature type="region of interest" description="Disordered" evidence="1">
    <location>
        <begin position="25"/>
        <end position="55"/>
    </location>
</feature>
<evidence type="ECO:0008006" key="4">
    <source>
        <dbReference type="Google" id="ProtNLM"/>
    </source>
</evidence>
<protein>
    <recommendedName>
        <fullName evidence="4">DUF3558 domain-containing protein</fullName>
    </recommendedName>
</protein>
<dbReference type="PROSITE" id="PS51257">
    <property type="entry name" value="PROKAR_LIPOPROTEIN"/>
    <property type="match status" value="1"/>
</dbReference>
<dbReference type="InterPro" id="IPR024520">
    <property type="entry name" value="DUF3558"/>
</dbReference>
<feature type="compositionally biased region" description="Low complexity" evidence="1">
    <location>
        <begin position="40"/>
        <end position="55"/>
    </location>
</feature>
<keyword evidence="3" id="KW-1185">Reference proteome</keyword>
<proteinExistence type="predicted"/>
<evidence type="ECO:0000313" key="3">
    <source>
        <dbReference type="Proteomes" id="UP001500467"/>
    </source>
</evidence>
<dbReference type="Pfam" id="PF12079">
    <property type="entry name" value="DUF3558"/>
    <property type="match status" value="1"/>
</dbReference>
<dbReference type="EMBL" id="BAAALM010000007">
    <property type="protein sequence ID" value="GAA1203614.1"/>
    <property type="molecule type" value="Genomic_DNA"/>
</dbReference>
<reference evidence="2 3" key="1">
    <citation type="journal article" date="2019" name="Int. J. Syst. Evol. Microbiol.">
        <title>The Global Catalogue of Microorganisms (GCM) 10K type strain sequencing project: providing services to taxonomists for standard genome sequencing and annotation.</title>
        <authorList>
            <consortium name="The Broad Institute Genomics Platform"/>
            <consortium name="The Broad Institute Genome Sequencing Center for Infectious Disease"/>
            <person name="Wu L."/>
            <person name="Ma J."/>
        </authorList>
    </citation>
    <scope>NUCLEOTIDE SEQUENCE [LARGE SCALE GENOMIC DNA]</scope>
    <source>
        <strain evidence="2 3">JCM 13022</strain>
    </source>
</reference>
<comment type="caution">
    <text evidence="2">The sequence shown here is derived from an EMBL/GenBank/DDBJ whole genome shotgun (WGS) entry which is preliminary data.</text>
</comment>
<sequence>MSLSRTSAGIVVGAFVAISVGCSPGVEGQPEGSQTEKATASSLAPSSPSSADSLAGIDPCSLLKANELSKYGNFPQGSPGNVGVGKQCDFQKTREGAADSTLVVSVNVRADQGLDDAQDMGQGVERAENDGREYARIPSEGSCTIAIGVSESSRVDVYAGTTAGTQKSCEIADEVAAMVEQKLPQS</sequence>
<gene>
    <name evidence="2" type="ORF">GCM10009675_21690</name>
</gene>
<name>A0ABN1VEA9_9PSEU</name>